<dbReference type="NCBIfam" id="TIGR00372">
    <property type="entry name" value="cas4"/>
    <property type="match status" value="1"/>
</dbReference>
<reference evidence="15" key="1">
    <citation type="submission" date="2018-12" db="EMBL/GenBank/DDBJ databases">
        <title>Novel natural products biosynthetic potential of the class Ktedonobacteria.</title>
        <authorList>
            <person name="Zheng Y."/>
            <person name="Saitou A."/>
            <person name="Wang C.M."/>
            <person name="Toyoda A."/>
            <person name="Minakuchi Y."/>
            <person name="Sekiguchi Y."/>
            <person name="Ueda K."/>
            <person name="Takano H."/>
            <person name="Sakai Y."/>
            <person name="Yokota A."/>
            <person name="Yabe S."/>
        </authorList>
    </citation>
    <scope>NUCLEOTIDE SEQUENCE</scope>
    <source>
        <strain evidence="15">A3-2</strain>
    </source>
</reference>
<organism evidence="15">
    <name type="scientific">Thermogemmatispora argillosa</name>
    <dbReference type="NCBI Taxonomy" id="2045280"/>
    <lineage>
        <taxon>Bacteria</taxon>
        <taxon>Bacillati</taxon>
        <taxon>Chloroflexota</taxon>
        <taxon>Ktedonobacteria</taxon>
        <taxon>Thermogemmatisporales</taxon>
        <taxon>Thermogemmatisporaceae</taxon>
        <taxon>Thermogemmatispora</taxon>
    </lineage>
</organism>
<dbReference type="Pfam" id="PF01930">
    <property type="entry name" value="Cas_Cas4"/>
    <property type="match status" value="1"/>
</dbReference>
<evidence type="ECO:0000256" key="5">
    <source>
        <dbReference type="ARBA" id="ARBA00022722"/>
    </source>
</evidence>
<keyword evidence="8 13" id="KW-0269">Exonuclease</keyword>
<evidence type="ECO:0000313" key="15">
    <source>
        <dbReference type="EMBL" id="BBH92936.1"/>
    </source>
</evidence>
<comment type="cofactor">
    <cofactor evidence="13">
        <name>Mg(2+)</name>
        <dbReference type="ChEBI" id="CHEBI:18420"/>
    </cofactor>
    <cofactor evidence="13">
        <name>Mn(2+)</name>
        <dbReference type="ChEBI" id="CHEBI:29035"/>
    </cofactor>
    <text evidence="13">Mg(2+) or Mn(2+) required for ssDNA cleavage activity.</text>
</comment>
<keyword evidence="9 13" id="KW-0408">Iron</keyword>
<evidence type="ECO:0000256" key="6">
    <source>
        <dbReference type="ARBA" id="ARBA00022723"/>
    </source>
</evidence>
<evidence type="ECO:0000256" key="2">
    <source>
        <dbReference type="ARBA" id="ARBA00009189"/>
    </source>
</evidence>
<gene>
    <name evidence="15" type="ORF">KTA_11350</name>
</gene>
<dbReference type="GO" id="GO:0051607">
    <property type="term" value="P:defense response to virus"/>
    <property type="evidence" value="ECO:0007669"/>
    <property type="project" value="UniProtKB-KW"/>
</dbReference>
<dbReference type="GO" id="GO:0046872">
    <property type="term" value="F:metal ion binding"/>
    <property type="evidence" value="ECO:0007669"/>
    <property type="project" value="UniProtKB-KW"/>
</dbReference>
<dbReference type="EC" id="3.1.12.1" evidence="3 13"/>
<keyword evidence="7 13" id="KW-0378">Hydrolase</keyword>
<keyword evidence="11 13" id="KW-0051">Antiviral defense</keyword>
<evidence type="ECO:0000259" key="14">
    <source>
        <dbReference type="Pfam" id="PF01930"/>
    </source>
</evidence>
<keyword evidence="6 13" id="KW-0479">Metal-binding</keyword>
<evidence type="ECO:0000256" key="3">
    <source>
        <dbReference type="ARBA" id="ARBA00012768"/>
    </source>
</evidence>
<evidence type="ECO:0000256" key="9">
    <source>
        <dbReference type="ARBA" id="ARBA00023004"/>
    </source>
</evidence>
<comment type="cofactor">
    <cofactor evidence="13">
        <name>iron-sulfur cluster</name>
        <dbReference type="ChEBI" id="CHEBI:30408"/>
    </cofactor>
</comment>
<dbReference type="PANTHER" id="PTHR36531">
    <property type="entry name" value="CRISPR-ASSOCIATED EXONUCLEASE CAS4"/>
    <property type="match status" value="1"/>
</dbReference>
<evidence type="ECO:0000256" key="12">
    <source>
        <dbReference type="ARBA" id="ARBA00023211"/>
    </source>
</evidence>
<comment type="cofactor">
    <cofactor evidence="1">
        <name>[4Fe-4S] cluster</name>
        <dbReference type="ChEBI" id="CHEBI:49883"/>
    </cofactor>
</comment>
<dbReference type="EMBL" id="AP019377">
    <property type="protein sequence ID" value="BBH92936.1"/>
    <property type="molecule type" value="Genomic_DNA"/>
</dbReference>
<comment type="function">
    <text evidence="13">CRISPR (clustered regularly interspaced short palindromic repeat) is an adaptive immune system that provides protection against mobile genetic elements (viruses, transposable elements and conjugative plasmids). CRISPR clusters contain sequences complementary to antecedent mobile elements and target invading nucleic acids. CRISPR clusters are transcribed and processed into CRISPR RNA (crRNA).</text>
</comment>
<feature type="domain" description="DUF83" evidence="14">
    <location>
        <begin position="22"/>
        <end position="199"/>
    </location>
</feature>
<dbReference type="InterPro" id="IPR013343">
    <property type="entry name" value="CRISPR-assoc_prot_Cas4"/>
</dbReference>
<evidence type="ECO:0000256" key="1">
    <source>
        <dbReference type="ARBA" id="ARBA00001966"/>
    </source>
</evidence>
<dbReference type="InterPro" id="IPR022765">
    <property type="entry name" value="Dna2/Cas4_DUF83"/>
</dbReference>
<evidence type="ECO:0000256" key="10">
    <source>
        <dbReference type="ARBA" id="ARBA00023014"/>
    </source>
</evidence>
<dbReference type="GO" id="GO:0051536">
    <property type="term" value="F:iron-sulfur cluster binding"/>
    <property type="evidence" value="ECO:0007669"/>
    <property type="project" value="UniProtKB-KW"/>
</dbReference>
<protein>
    <recommendedName>
        <fullName evidence="4 13">CRISPR-associated exonuclease Cas4</fullName>
        <ecNumber evidence="3 13">3.1.12.1</ecNumber>
    </recommendedName>
</protein>
<dbReference type="PANTHER" id="PTHR36531:SF6">
    <property type="entry name" value="DNA REPLICATION ATP-DEPENDENT HELICASE_NUCLEASE DNA2"/>
    <property type="match status" value="1"/>
</dbReference>
<dbReference type="AlphaFoldDB" id="A0A455SZF6"/>
<keyword evidence="5 13" id="KW-0540">Nuclease</keyword>
<accession>A0A455SZF6</accession>
<evidence type="ECO:0000256" key="7">
    <source>
        <dbReference type="ARBA" id="ARBA00022801"/>
    </source>
</evidence>
<evidence type="ECO:0000256" key="13">
    <source>
        <dbReference type="RuleBase" id="RU365022"/>
    </source>
</evidence>
<evidence type="ECO:0000256" key="11">
    <source>
        <dbReference type="ARBA" id="ARBA00023118"/>
    </source>
</evidence>
<evidence type="ECO:0000256" key="4">
    <source>
        <dbReference type="ARBA" id="ARBA00020049"/>
    </source>
</evidence>
<dbReference type="Gene3D" id="3.90.320.10">
    <property type="match status" value="1"/>
</dbReference>
<name>A0A455SZF6_9CHLR</name>
<proteinExistence type="inferred from homology"/>
<comment type="similarity">
    <text evidence="2 13">Belongs to the CRISPR-associated exonuclease Cas4 family.</text>
</comment>
<keyword evidence="10 13" id="KW-0411">Iron-sulfur</keyword>
<evidence type="ECO:0000256" key="8">
    <source>
        <dbReference type="ARBA" id="ARBA00022839"/>
    </source>
</evidence>
<dbReference type="InterPro" id="IPR051827">
    <property type="entry name" value="Cas4_exonuclease"/>
</dbReference>
<keyword evidence="12 13" id="KW-0464">Manganese</keyword>
<sequence>MQSTPNPASFEQAEQLIIPFSALNALEYCPRRFYYEHVQAEMLINAVVLEGQLLHQRVDQSAVLTEKGVERIHRLYLYSERLRVAGYLDLLEEEAGKLVPVEYKRGREGRWLNDHIQLCAQALCLEDYLPHLAPLSHGYIFYFGSRRRQQVLFGPELRQKTLESIQLALTLARAPLPPAPLQGKTARRCRDCSLLPLCLPAEVRALQEQHERSNWTESVLEGF</sequence>
<dbReference type="GO" id="GO:0004527">
    <property type="term" value="F:exonuclease activity"/>
    <property type="evidence" value="ECO:0007669"/>
    <property type="project" value="UniProtKB-KW"/>
</dbReference>
<dbReference type="InterPro" id="IPR011604">
    <property type="entry name" value="PDDEXK-like_dom_sf"/>
</dbReference>